<dbReference type="AlphaFoldDB" id="A0A839F335"/>
<accession>A0A839F335</accession>
<keyword evidence="2" id="KW-1185">Reference proteome</keyword>
<evidence type="ECO:0000313" key="1">
    <source>
        <dbReference type="EMBL" id="MBA8889453.1"/>
    </source>
</evidence>
<organism evidence="1 2">
    <name type="scientific">Dokdonella fugitiva</name>
    <dbReference type="NCBI Taxonomy" id="328517"/>
    <lineage>
        <taxon>Bacteria</taxon>
        <taxon>Pseudomonadati</taxon>
        <taxon>Pseudomonadota</taxon>
        <taxon>Gammaproteobacteria</taxon>
        <taxon>Lysobacterales</taxon>
        <taxon>Rhodanobacteraceae</taxon>
        <taxon>Dokdonella</taxon>
    </lineage>
</organism>
<dbReference type="Proteomes" id="UP000550401">
    <property type="component" value="Unassembled WGS sequence"/>
</dbReference>
<comment type="caution">
    <text evidence="1">The sequence shown here is derived from an EMBL/GenBank/DDBJ whole genome shotgun (WGS) entry which is preliminary data.</text>
</comment>
<evidence type="ECO:0000313" key="2">
    <source>
        <dbReference type="Proteomes" id="UP000550401"/>
    </source>
</evidence>
<reference evidence="1 2" key="1">
    <citation type="submission" date="2020-07" db="EMBL/GenBank/DDBJ databases">
        <title>Genomic Encyclopedia of Type Strains, Phase IV (KMG-V): Genome sequencing to study the core and pangenomes of soil and plant-associated prokaryotes.</title>
        <authorList>
            <person name="Whitman W."/>
        </authorList>
    </citation>
    <scope>NUCLEOTIDE SEQUENCE [LARGE SCALE GENOMIC DNA]</scope>
    <source>
        <strain evidence="1 2">RH2WT43</strain>
    </source>
</reference>
<sequence>MDRHRDAPHADPIPAAIAEFLWLGGEAMVAPTALAERPCTSAATERDAEPSWVAI</sequence>
<proteinExistence type="predicted"/>
<name>A0A839F335_9GAMM</name>
<protein>
    <submittedName>
        <fullName evidence="1">Uncharacterized protein</fullName>
    </submittedName>
</protein>
<dbReference type="RefSeq" id="WP_182532501.1">
    <property type="nucleotide sequence ID" value="NZ_JACGXL010000007.1"/>
</dbReference>
<dbReference type="EMBL" id="JACGXL010000007">
    <property type="protein sequence ID" value="MBA8889453.1"/>
    <property type="molecule type" value="Genomic_DNA"/>
</dbReference>
<gene>
    <name evidence="1" type="ORF">FHW12_003699</name>
</gene>